<dbReference type="AlphaFoldDB" id="M3C4W0"/>
<dbReference type="InterPro" id="IPR005302">
    <property type="entry name" value="MoCF_Sase_C"/>
</dbReference>
<name>M3C4W0_SPHMS</name>
<keyword evidence="1" id="KW-1133">Transmembrane helix</keyword>
<dbReference type="GO" id="GO:0030170">
    <property type="term" value="F:pyridoxal phosphate binding"/>
    <property type="evidence" value="ECO:0007669"/>
    <property type="project" value="InterPro"/>
</dbReference>
<dbReference type="Pfam" id="PF03476">
    <property type="entry name" value="MOSC_N"/>
    <property type="match status" value="1"/>
</dbReference>
<evidence type="ECO:0000259" key="2">
    <source>
        <dbReference type="PROSITE" id="PS51340"/>
    </source>
</evidence>
<dbReference type="Pfam" id="PF03473">
    <property type="entry name" value="MOSC"/>
    <property type="match status" value="1"/>
</dbReference>
<dbReference type="RefSeq" id="XP_016763447.1">
    <property type="nucleotide sequence ID" value="XM_016904171.1"/>
</dbReference>
<dbReference type="InterPro" id="IPR011037">
    <property type="entry name" value="Pyrv_Knase-like_insert_dom_sf"/>
</dbReference>
<dbReference type="SUPFAM" id="SSF141673">
    <property type="entry name" value="MOSC N-terminal domain-like"/>
    <property type="match status" value="1"/>
</dbReference>
<dbReference type="PROSITE" id="PS51340">
    <property type="entry name" value="MOSC"/>
    <property type="match status" value="1"/>
</dbReference>
<organism evidence="3 4">
    <name type="scientific">Sphaerulina musiva (strain SO2202)</name>
    <name type="common">Poplar stem canker fungus</name>
    <name type="synonym">Septoria musiva</name>
    <dbReference type="NCBI Taxonomy" id="692275"/>
    <lineage>
        <taxon>Eukaryota</taxon>
        <taxon>Fungi</taxon>
        <taxon>Dikarya</taxon>
        <taxon>Ascomycota</taxon>
        <taxon>Pezizomycotina</taxon>
        <taxon>Dothideomycetes</taxon>
        <taxon>Dothideomycetidae</taxon>
        <taxon>Mycosphaerellales</taxon>
        <taxon>Mycosphaerellaceae</taxon>
        <taxon>Sphaerulina</taxon>
    </lineage>
</organism>
<evidence type="ECO:0000256" key="1">
    <source>
        <dbReference type="SAM" id="Phobius"/>
    </source>
</evidence>
<evidence type="ECO:0000313" key="3">
    <source>
        <dbReference type="EMBL" id="EMF15326.1"/>
    </source>
</evidence>
<dbReference type="GeneID" id="27901308"/>
<keyword evidence="4" id="KW-1185">Reference proteome</keyword>
<dbReference type="eggNOG" id="KOG2142">
    <property type="taxonomic scope" value="Eukaryota"/>
</dbReference>
<keyword evidence="1" id="KW-0472">Membrane</keyword>
<proteinExistence type="predicted"/>
<dbReference type="HOGENOM" id="CLU_028286_3_0_1"/>
<dbReference type="STRING" id="692275.M3C4W0"/>
<protein>
    <recommendedName>
        <fullName evidence="2">MOSC domain-containing protein</fullName>
    </recommendedName>
</protein>
<dbReference type="GO" id="GO:0030151">
    <property type="term" value="F:molybdenum ion binding"/>
    <property type="evidence" value="ECO:0007669"/>
    <property type="project" value="InterPro"/>
</dbReference>
<dbReference type="GO" id="GO:0003824">
    <property type="term" value="F:catalytic activity"/>
    <property type="evidence" value="ECO:0007669"/>
    <property type="project" value="InterPro"/>
</dbReference>
<reference evidence="3 4" key="1">
    <citation type="journal article" date="2012" name="PLoS Pathog.">
        <title>Diverse lifestyles and strategies of plant pathogenesis encoded in the genomes of eighteen Dothideomycetes fungi.</title>
        <authorList>
            <person name="Ohm R.A."/>
            <person name="Feau N."/>
            <person name="Henrissat B."/>
            <person name="Schoch C.L."/>
            <person name="Horwitz B.A."/>
            <person name="Barry K.W."/>
            <person name="Condon B.J."/>
            <person name="Copeland A.C."/>
            <person name="Dhillon B."/>
            <person name="Glaser F."/>
            <person name="Hesse C.N."/>
            <person name="Kosti I."/>
            <person name="LaButti K."/>
            <person name="Lindquist E.A."/>
            <person name="Lucas S."/>
            <person name="Salamov A.A."/>
            <person name="Bradshaw R.E."/>
            <person name="Ciuffetti L."/>
            <person name="Hamelin R.C."/>
            <person name="Kema G.H.J."/>
            <person name="Lawrence C."/>
            <person name="Scott J.A."/>
            <person name="Spatafora J.W."/>
            <person name="Turgeon B.G."/>
            <person name="de Wit P.J.G.M."/>
            <person name="Zhong S."/>
            <person name="Goodwin S.B."/>
            <person name="Grigoriev I.V."/>
        </authorList>
    </citation>
    <scope>NUCLEOTIDE SEQUENCE [LARGE SCALE GENOMIC DNA]</scope>
    <source>
        <strain evidence="3 4">SO2202</strain>
    </source>
</reference>
<dbReference type="Proteomes" id="UP000016931">
    <property type="component" value="Unassembled WGS sequence"/>
</dbReference>
<dbReference type="OrthoDB" id="3641012at2759"/>
<feature type="domain" description="MOSC" evidence="2">
    <location>
        <begin position="231"/>
        <end position="390"/>
    </location>
</feature>
<keyword evidence="1" id="KW-0812">Transmembrane</keyword>
<evidence type="ECO:0000313" key="4">
    <source>
        <dbReference type="Proteomes" id="UP000016931"/>
    </source>
</evidence>
<dbReference type="EMBL" id="KB456261">
    <property type="protein sequence ID" value="EMF15326.1"/>
    <property type="molecule type" value="Genomic_DNA"/>
</dbReference>
<dbReference type="InterPro" id="IPR005303">
    <property type="entry name" value="MOCOS_middle"/>
</dbReference>
<dbReference type="OMA" id="RYGFCYG"/>
<accession>M3C4W0</accession>
<feature type="transmembrane region" description="Helical" evidence="1">
    <location>
        <begin position="20"/>
        <end position="38"/>
    </location>
</feature>
<dbReference type="SUPFAM" id="SSF50800">
    <property type="entry name" value="PK beta-barrel domain-like"/>
    <property type="match status" value="1"/>
</dbReference>
<gene>
    <name evidence="3" type="ORF">SEPMUDRAFT_147243</name>
</gene>
<sequence length="412" mass="46043">MMAVPLSLTEHLNRLVPLHLLVPAIIIVITLLAAGALVNSSAIKDIYEPKEKPIITVEELWHYPVKGLGGIKLDKATIGRQGFEHDRTFVLVKVHRDEKTGEVAVLEPMYSGFNLHMVLFQCIIEDREKGPEHASITITRVGPENPNPTQLTYTGHSEHQIRFPLQPDMKTLVKTNMDMHGSACEVFDMGSEISAWLSKYVQHETKLFYIGSNARVVLGSGAPNSPEAIEKRSPASALIRKILPKPLVTPTETITFQDIGQYLVVTRESNADISSRLDGSTEMDIHKFRPNIIVSGAPAAFDEDFWSQLVFPHNIHMDFGGTCWRCQAITVDTKTGKKAEGPEGEVWKRLNQYRRVDKGWKYGPVFGKYSYTSLKDCGKTIQVGDQAVLTKRVKEQPIFDWPLPKAVVAAFS</sequence>